<sequence length="177" mass="19344">MTLQRLFPSSVVAGGYLAGFVICALLLGAAYYFEYQLFLDPCPLCIVQRIATLAVGIGCLLAFLSRNTRLPQLASLVFTFASSVFGIWVSHRHVWLQGLPADEVPECGPSVEYMAEVLPFTELVTFMLQASGSCADVSWSLMSMSMPEWMRVVFVGFAVVSAIGLVRAIQMPKPHDA</sequence>
<feature type="topological domain" description="Periplasmic" evidence="14">
    <location>
        <begin position="33"/>
        <end position="50"/>
    </location>
</feature>
<comment type="caution">
    <text evidence="14">Lacks conserved residue(s) required for the propagation of feature annotation.</text>
</comment>
<dbReference type="EMBL" id="BAABWH010000002">
    <property type="protein sequence ID" value="GAA6144952.1"/>
    <property type="molecule type" value="Genomic_DNA"/>
</dbReference>
<keyword evidence="7 14" id="KW-0249">Electron transport</keyword>
<keyword evidence="3 14" id="KW-0813">Transport</keyword>
<evidence type="ECO:0000256" key="11">
    <source>
        <dbReference type="ARBA" id="ARBA00023157"/>
    </source>
</evidence>
<protein>
    <recommendedName>
        <fullName evidence="14">Disulfide bond formation protein B</fullName>
    </recommendedName>
    <alternativeName>
        <fullName evidence="14">Disulfide oxidoreductase</fullName>
    </alternativeName>
</protein>
<evidence type="ECO:0000256" key="9">
    <source>
        <dbReference type="ARBA" id="ARBA00023002"/>
    </source>
</evidence>
<keyword evidence="9 14" id="KW-0560">Oxidoreductase</keyword>
<evidence type="ECO:0000256" key="2">
    <source>
        <dbReference type="ARBA" id="ARBA00008823"/>
    </source>
</evidence>
<dbReference type="HAMAP" id="MF_00286">
    <property type="entry name" value="DsbB"/>
    <property type="match status" value="1"/>
</dbReference>
<evidence type="ECO:0000256" key="12">
    <source>
        <dbReference type="ARBA" id="ARBA00023186"/>
    </source>
</evidence>
<dbReference type="InterPro" id="IPR022920">
    <property type="entry name" value="Disulphide_bond_form_DsbB"/>
</dbReference>
<dbReference type="SUPFAM" id="SSF158442">
    <property type="entry name" value="DsbB-like"/>
    <property type="match status" value="1"/>
</dbReference>
<dbReference type="PANTHER" id="PTHR36570:SF3">
    <property type="entry name" value="DISULFIDE BOND FORMATION PROTEIN B"/>
    <property type="match status" value="1"/>
</dbReference>
<feature type="transmembrane region" description="Helical" evidence="15">
    <location>
        <begin position="46"/>
        <end position="64"/>
    </location>
</feature>
<gene>
    <name evidence="14" type="primary">dsbB</name>
    <name evidence="16" type="ORF">NBRC116585_10690</name>
</gene>
<feature type="transmembrane region" description="Helical" evidence="15">
    <location>
        <begin position="149"/>
        <end position="169"/>
    </location>
</feature>
<feature type="transmembrane region" description="Helical" evidence="15">
    <location>
        <begin position="12"/>
        <end position="34"/>
    </location>
</feature>
<comment type="function">
    <text evidence="14">Required for disulfide bond formation in some periplasmic proteins. Acts by oxidizing the DsbA protein.</text>
</comment>
<evidence type="ECO:0000256" key="8">
    <source>
        <dbReference type="ARBA" id="ARBA00022989"/>
    </source>
</evidence>
<dbReference type="Proteomes" id="UP001481413">
    <property type="component" value="Unassembled WGS sequence"/>
</dbReference>
<evidence type="ECO:0000256" key="1">
    <source>
        <dbReference type="ARBA" id="ARBA00004429"/>
    </source>
</evidence>
<reference evidence="16 17" key="1">
    <citation type="submission" date="2024-04" db="EMBL/GenBank/DDBJ databases">
        <title>Draft genome sequence of Thalassolituus maritimus NBRC 116585.</title>
        <authorList>
            <person name="Miyakawa T."/>
            <person name="Kusuya Y."/>
            <person name="Miura T."/>
        </authorList>
    </citation>
    <scope>NUCLEOTIDE SEQUENCE [LARGE SCALE GENOMIC DNA]</scope>
    <source>
        <strain evidence="16 17">5NW40-0001</strain>
    </source>
</reference>
<evidence type="ECO:0000256" key="14">
    <source>
        <dbReference type="HAMAP-Rule" id="MF_00286"/>
    </source>
</evidence>
<keyword evidence="8 14" id="KW-1133">Transmembrane helix</keyword>
<evidence type="ECO:0000313" key="17">
    <source>
        <dbReference type="Proteomes" id="UP001481413"/>
    </source>
</evidence>
<comment type="similarity">
    <text evidence="2 14">Belongs to the DsbB family.</text>
</comment>
<feature type="transmembrane region" description="Helical" evidence="15">
    <location>
        <begin position="73"/>
        <end position="91"/>
    </location>
</feature>
<dbReference type="Pfam" id="PF02600">
    <property type="entry name" value="DsbB"/>
    <property type="match status" value="1"/>
</dbReference>
<evidence type="ECO:0000256" key="5">
    <source>
        <dbReference type="ARBA" id="ARBA00022519"/>
    </source>
</evidence>
<proteinExistence type="inferred from homology"/>
<feature type="topological domain" description="Cytoplasmic" evidence="14">
    <location>
        <begin position="1"/>
        <end position="15"/>
    </location>
</feature>
<keyword evidence="5" id="KW-0997">Cell inner membrane</keyword>
<evidence type="ECO:0000256" key="10">
    <source>
        <dbReference type="ARBA" id="ARBA00023136"/>
    </source>
</evidence>
<keyword evidence="6 14" id="KW-0812">Transmembrane</keyword>
<dbReference type="RefSeq" id="WP_353293888.1">
    <property type="nucleotide sequence ID" value="NZ_BAABWH010000002.1"/>
</dbReference>
<evidence type="ECO:0000313" key="16">
    <source>
        <dbReference type="EMBL" id="GAA6144952.1"/>
    </source>
</evidence>
<keyword evidence="10 14" id="KW-0472">Membrane</keyword>
<keyword evidence="11 14" id="KW-1015">Disulfide bond</keyword>
<evidence type="ECO:0000256" key="15">
    <source>
        <dbReference type="SAM" id="Phobius"/>
    </source>
</evidence>
<comment type="caution">
    <text evidence="16">The sequence shown here is derived from an EMBL/GenBank/DDBJ whole genome shotgun (WGS) entry which is preliminary data.</text>
</comment>
<dbReference type="PANTHER" id="PTHR36570">
    <property type="entry name" value="DISULFIDE BOND FORMATION PROTEIN B"/>
    <property type="match status" value="1"/>
</dbReference>
<dbReference type="Gene3D" id="1.20.1550.10">
    <property type="entry name" value="DsbB-like"/>
    <property type="match status" value="1"/>
</dbReference>
<evidence type="ECO:0000256" key="3">
    <source>
        <dbReference type="ARBA" id="ARBA00022448"/>
    </source>
</evidence>
<feature type="disulfide bond" description="Redox-active" evidence="14">
    <location>
        <begin position="42"/>
        <end position="45"/>
    </location>
</feature>
<name>A0ABP9ZXZ9_9GAMM</name>
<evidence type="ECO:0000256" key="7">
    <source>
        <dbReference type="ARBA" id="ARBA00022982"/>
    </source>
</evidence>
<accession>A0ABP9ZXZ9</accession>
<comment type="subcellular location">
    <subcellularLocation>
        <location evidence="1">Cell inner membrane</location>
        <topology evidence="1">Multi-pass membrane protein</topology>
    </subcellularLocation>
    <subcellularLocation>
        <location evidence="14">Cell membrane</location>
        <topology evidence="14">Multi-pass membrane protein</topology>
    </subcellularLocation>
</comment>
<dbReference type="InterPro" id="IPR003752">
    <property type="entry name" value="DiS_bond_form_DsbB/BdbC"/>
</dbReference>
<evidence type="ECO:0000256" key="13">
    <source>
        <dbReference type="ARBA" id="ARBA00023284"/>
    </source>
</evidence>
<organism evidence="16 17">
    <name type="scientific">Thalassolituus maritimus</name>
    <dbReference type="NCBI Taxonomy" id="484498"/>
    <lineage>
        <taxon>Bacteria</taxon>
        <taxon>Pseudomonadati</taxon>
        <taxon>Pseudomonadota</taxon>
        <taxon>Gammaproteobacteria</taxon>
        <taxon>Oceanospirillales</taxon>
        <taxon>Oceanospirillaceae</taxon>
        <taxon>Thalassolituus</taxon>
    </lineage>
</organism>
<keyword evidence="4 14" id="KW-1003">Cell membrane</keyword>
<keyword evidence="17" id="KW-1185">Reference proteome</keyword>
<evidence type="ECO:0000256" key="4">
    <source>
        <dbReference type="ARBA" id="ARBA00022475"/>
    </source>
</evidence>
<evidence type="ECO:0000256" key="6">
    <source>
        <dbReference type="ARBA" id="ARBA00022692"/>
    </source>
</evidence>
<dbReference type="InterPro" id="IPR023380">
    <property type="entry name" value="DsbB-like_sf"/>
</dbReference>
<keyword evidence="13 14" id="KW-0676">Redox-active center</keyword>
<feature type="topological domain" description="Cytoplasmic" evidence="14">
    <location>
        <begin position="168"/>
        <end position="177"/>
    </location>
</feature>
<dbReference type="InterPro" id="IPR050183">
    <property type="entry name" value="DsbB"/>
</dbReference>
<keyword evidence="12 14" id="KW-0143">Chaperone</keyword>